<name>A0ABU4HYV8_9ACTN</name>
<gene>
    <name evidence="1" type="ORF">R7226_25160</name>
</gene>
<comment type="caution">
    <text evidence="1">The sequence shown here is derived from an EMBL/GenBank/DDBJ whole genome shotgun (WGS) entry which is preliminary data.</text>
</comment>
<accession>A0ABU4HYV8</accession>
<proteinExistence type="predicted"/>
<dbReference type="EMBL" id="JAWSTH010000097">
    <property type="protein sequence ID" value="MDW5597665.1"/>
    <property type="molecule type" value="Genomic_DNA"/>
</dbReference>
<reference evidence="2" key="1">
    <citation type="submission" date="2023-07" db="EMBL/GenBank/DDBJ databases">
        <title>Conexibacter stalactiti sp. nov., isolated from stalactites in a lava cave and emended description of the genus Conexibacter.</title>
        <authorList>
            <person name="Lee S.D."/>
        </authorList>
    </citation>
    <scope>NUCLEOTIDE SEQUENCE [LARGE SCALE GENOMIC DNA]</scope>
    <source>
        <strain evidence="2">KCTC 39840</strain>
    </source>
</reference>
<protein>
    <submittedName>
        <fullName evidence="1">Uncharacterized protein</fullName>
    </submittedName>
</protein>
<dbReference type="RefSeq" id="WP_318600131.1">
    <property type="nucleotide sequence ID" value="NZ_JAWSTH010000097.1"/>
</dbReference>
<organism evidence="1 2">
    <name type="scientific">Conexibacter stalactiti</name>
    <dbReference type="NCBI Taxonomy" id="1940611"/>
    <lineage>
        <taxon>Bacteria</taxon>
        <taxon>Bacillati</taxon>
        <taxon>Actinomycetota</taxon>
        <taxon>Thermoleophilia</taxon>
        <taxon>Solirubrobacterales</taxon>
        <taxon>Conexibacteraceae</taxon>
        <taxon>Conexibacter</taxon>
    </lineage>
</organism>
<evidence type="ECO:0000313" key="1">
    <source>
        <dbReference type="EMBL" id="MDW5597665.1"/>
    </source>
</evidence>
<keyword evidence="2" id="KW-1185">Reference proteome</keyword>
<sequence length="144" mass="15600">MATTNQALTGEWQFVATLTVDGTPIPNNWDAIDGGDTSSPTRQYRPGGRITPEVIPAVKVTGDVILERAYRGGVDGEHRKTLASKIGKEAVVTVFALDEARNEIPQTRETISGILKEVTRPAFRSEAEGVALYRVVVTPKGHWG</sequence>
<evidence type="ECO:0000313" key="2">
    <source>
        <dbReference type="Proteomes" id="UP001284601"/>
    </source>
</evidence>
<dbReference type="Proteomes" id="UP001284601">
    <property type="component" value="Unassembled WGS sequence"/>
</dbReference>